<name>A0A840ZFB2_9HYPH</name>
<evidence type="ECO:0000313" key="2">
    <source>
        <dbReference type="EMBL" id="MBB5756632.1"/>
    </source>
</evidence>
<evidence type="ECO:0000313" key="3">
    <source>
        <dbReference type="Proteomes" id="UP000583454"/>
    </source>
</evidence>
<feature type="region of interest" description="Disordered" evidence="1">
    <location>
        <begin position="50"/>
        <end position="74"/>
    </location>
</feature>
<dbReference type="EMBL" id="JACHOP010000004">
    <property type="protein sequence ID" value="MBB5756632.1"/>
    <property type="molecule type" value="Genomic_DNA"/>
</dbReference>
<gene>
    <name evidence="2" type="ORF">HNR00_001332</name>
</gene>
<comment type="caution">
    <text evidence="2">The sequence shown here is derived from an EMBL/GenBank/DDBJ whole genome shotgun (WGS) entry which is preliminary data.</text>
</comment>
<proteinExistence type="predicted"/>
<evidence type="ECO:0000256" key="1">
    <source>
        <dbReference type="SAM" id="MobiDB-lite"/>
    </source>
</evidence>
<reference evidence="2 3" key="1">
    <citation type="submission" date="2020-08" db="EMBL/GenBank/DDBJ databases">
        <title>Genomic Encyclopedia of Type Strains, Phase IV (KMG-IV): sequencing the most valuable type-strain genomes for metagenomic binning, comparative biology and taxonomic classification.</title>
        <authorList>
            <person name="Goeker M."/>
        </authorList>
    </citation>
    <scope>NUCLEOTIDE SEQUENCE [LARGE SCALE GENOMIC DNA]</scope>
    <source>
        <strain evidence="2 3">DSM 2163</strain>
    </source>
</reference>
<organism evidence="2 3">
    <name type="scientific">Methylorubrum rhodinum</name>
    <dbReference type="NCBI Taxonomy" id="29428"/>
    <lineage>
        <taxon>Bacteria</taxon>
        <taxon>Pseudomonadati</taxon>
        <taxon>Pseudomonadota</taxon>
        <taxon>Alphaproteobacteria</taxon>
        <taxon>Hyphomicrobiales</taxon>
        <taxon>Methylobacteriaceae</taxon>
        <taxon>Methylorubrum</taxon>
    </lineage>
</organism>
<dbReference type="Proteomes" id="UP000583454">
    <property type="component" value="Unassembled WGS sequence"/>
</dbReference>
<sequence length="74" mass="8389">MNHHALSDFRNDPSVDIDDAKRLTQKARIDARTQKDVWLTTSQDERFGSDERGKVVCPHMKTPRPFGRGAPLNG</sequence>
<keyword evidence="3" id="KW-1185">Reference proteome</keyword>
<dbReference type="AlphaFoldDB" id="A0A840ZFB2"/>
<protein>
    <submittedName>
        <fullName evidence="2">Uncharacterized protein</fullName>
    </submittedName>
</protein>
<accession>A0A840ZFB2</accession>